<keyword evidence="15 16" id="KW-0739">Sodium transport</keyword>
<evidence type="ECO:0000256" key="2">
    <source>
        <dbReference type="ARBA" id="ARBA00022475"/>
    </source>
</evidence>
<accession>A0A9D2AQP5</accession>
<dbReference type="SMART" id="SM00900">
    <property type="entry name" value="FMN_bind"/>
    <property type="match status" value="1"/>
</dbReference>
<dbReference type="PANTHER" id="PTHR37838">
    <property type="entry name" value="NA(+)-TRANSLOCATING NADH-QUINONE REDUCTASE SUBUNIT C"/>
    <property type="match status" value="1"/>
</dbReference>
<dbReference type="GO" id="GO:0010181">
    <property type="term" value="F:FMN binding"/>
    <property type="evidence" value="ECO:0007669"/>
    <property type="project" value="UniProtKB-UniRule"/>
</dbReference>
<comment type="catalytic activity">
    <reaction evidence="16 17">
        <text>a ubiquinone + n Na(+)(in) + NADH + H(+) = a ubiquinol + n Na(+)(out) + NAD(+)</text>
        <dbReference type="Rhea" id="RHEA:47748"/>
        <dbReference type="Rhea" id="RHEA-COMP:9565"/>
        <dbReference type="Rhea" id="RHEA-COMP:9566"/>
        <dbReference type="ChEBI" id="CHEBI:15378"/>
        <dbReference type="ChEBI" id="CHEBI:16389"/>
        <dbReference type="ChEBI" id="CHEBI:17976"/>
        <dbReference type="ChEBI" id="CHEBI:29101"/>
        <dbReference type="ChEBI" id="CHEBI:57540"/>
        <dbReference type="ChEBI" id="CHEBI:57945"/>
        <dbReference type="EC" id="7.2.1.1"/>
    </reaction>
</comment>
<keyword evidence="3" id="KW-0997">Cell inner membrane</keyword>
<evidence type="ECO:0000259" key="18">
    <source>
        <dbReference type="SMART" id="SM00900"/>
    </source>
</evidence>
<evidence type="ECO:0000256" key="16">
    <source>
        <dbReference type="HAMAP-Rule" id="MF_00427"/>
    </source>
</evidence>
<keyword evidence="12 16" id="KW-0406">Ion transport</keyword>
<comment type="caution">
    <text evidence="19">The sequence shown here is derived from an EMBL/GenBank/DDBJ whole genome shotgun (WGS) entry which is preliminary data.</text>
</comment>
<keyword evidence="7 16" id="KW-0812">Transmembrane</keyword>
<dbReference type="HAMAP" id="MF_00427">
    <property type="entry name" value="NqrC"/>
    <property type="match status" value="1"/>
</dbReference>
<evidence type="ECO:0000256" key="13">
    <source>
        <dbReference type="ARBA" id="ARBA00023075"/>
    </source>
</evidence>
<dbReference type="AlphaFoldDB" id="A0A9D2AQP5"/>
<dbReference type="GO" id="GO:0005886">
    <property type="term" value="C:plasma membrane"/>
    <property type="evidence" value="ECO:0007669"/>
    <property type="project" value="UniProtKB-SubCell"/>
</dbReference>
<protein>
    <recommendedName>
        <fullName evidence="16 17">Na(+)-translocating NADH-quinone reductase subunit C</fullName>
        <shortName evidence="16 17">Na(+)-NQR subunit C</shortName>
        <shortName evidence="16 17">Na(+)-translocating NQR subunit C</shortName>
        <ecNumber evidence="16 17">7.2.1.1</ecNumber>
    </recommendedName>
    <alternativeName>
        <fullName evidence="16 17">NQR complex subunit C</fullName>
    </alternativeName>
    <alternativeName>
        <fullName evidence="16 17">NQR-1 subunit C</fullName>
    </alternativeName>
</protein>
<keyword evidence="5 16" id="KW-0285">Flavoprotein</keyword>
<evidence type="ECO:0000256" key="7">
    <source>
        <dbReference type="ARBA" id="ARBA00022692"/>
    </source>
</evidence>
<feature type="transmembrane region" description="Helical" evidence="16">
    <location>
        <begin position="12"/>
        <end position="34"/>
    </location>
</feature>
<evidence type="ECO:0000256" key="4">
    <source>
        <dbReference type="ARBA" id="ARBA00022553"/>
    </source>
</evidence>
<evidence type="ECO:0000256" key="14">
    <source>
        <dbReference type="ARBA" id="ARBA00023136"/>
    </source>
</evidence>
<comment type="cofactor">
    <cofactor evidence="16 17">
        <name>FMN</name>
        <dbReference type="ChEBI" id="CHEBI:58210"/>
    </cofactor>
</comment>
<sequence>MNKQGNTYTILYSAVMVVVVAAILAIASVSLRPFQQENIRIDKMMQILSSVNIKSTAQDAVSLYEKYITDSYVVDATGRRAEAEAFGIDIAAEVRRDAAERRLPVFVCTLDNGDVKYILPLYGAGLWGPIWGYISVDADGQKVYGSYFAHQGETPGLGAEIGNAAFQQQFAGKRLFIDGEFKPVAVMKKGQKPLDGADYVDAISGGTITSKGVQSMIQDCLLPYEPFLKSLDK</sequence>
<keyword evidence="9 16" id="KW-1133">Transmembrane helix</keyword>
<comment type="similarity">
    <text evidence="16 17">Belongs to the NqrC family.</text>
</comment>
<evidence type="ECO:0000256" key="15">
    <source>
        <dbReference type="ARBA" id="ARBA00023201"/>
    </source>
</evidence>
<keyword evidence="6 16" id="KW-0288">FMN</keyword>
<name>A0A9D2AQP5_9BACT</name>
<dbReference type="EC" id="7.2.1.1" evidence="16 17"/>
<evidence type="ECO:0000256" key="11">
    <source>
        <dbReference type="ARBA" id="ARBA00023053"/>
    </source>
</evidence>
<evidence type="ECO:0000313" key="19">
    <source>
        <dbReference type="EMBL" id="HIX45551.1"/>
    </source>
</evidence>
<evidence type="ECO:0000256" key="10">
    <source>
        <dbReference type="ARBA" id="ARBA00023027"/>
    </source>
</evidence>
<keyword evidence="10 16" id="KW-0520">NAD</keyword>
<comment type="subunit">
    <text evidence="16 17">Composed of six subunits; NqrA, NqrB, NqrC, NqrD, NqrE and NqrF.</text>
</comment>
<dbReference type="NCBIfam" id="TIGR01938">
    <property type="entry name" value="nqrC"/>
    <property type="match status" value="1"/>
</dbReference>
<feature type="domain" description="FMN-binding" evidence="18">
    <location>
        <begin position="125"/>
        <end position="224"/>
    </location>
</feature>
<dbReference type="GO" id="GO:0016655">
    <property type="term" value="F:oxidoreductase activity, acting on NAD(P)H, quinone or similar compound as acceptor"/>
    <property type="evidence" value="ECO:0007669"/>
    <property type="project" value="UniProtKB-UniRule"/>
</dbReference>
<reference evidence="19" key="1">
    <citation type="journal article" date="2021" name="PeerJ">
        <title>Extensive microbial diversity within the chicken gut microbiome revealed by metagenomics and culture.</title>
        <authorList>
            <person name="Gilroy R."/>
            <person name="Ravi A."/>
            <person name="Getino M."/>
            <person name="Pursley I."/>
            <person name="Horton D.L."/>
            <person name="Alikhan N.F."/>
            <person name="Baker D."/>
            <person name="Gharbi K."/>
            <person name="Hall N."/>
            <person name="Watson M."/>
            <person name="Adriaenssens E.M."/>
            <person name="Foster-Nyarko E."/>
            <person name="Jarju S."/>
            <person name="Secka A."/>
            <person name="Antonio M."/>
            <person name="Oren A."/>
            <person name="Chaudhuri R.R."/>
            <person name="La Ragione R."/>
            <person name="Hildebrand F."/>
            <person name="Pallen M.J."/>
        </authorList>
    </citation>
    <scope>NUCLEOTIDE SEQUENCE</scope>
    <source>
        <strain evidence="19">ChiHjej12B11-16260</strain>
    </source>
</reference>
<evidence type="ECO:0000313" key="20">
    <source>
        <dbReference type="Proteomes" id="UP000824246"/>
    </source>
</evidence>
<keyword evidence="4 16" id="KW-0597">Phosphoprotein</keyword>
<evidence type="ECO:0000256" key="3">
    <source>
        <dbReference type="ARBA" id="ARBA00022519"/>
    </source>
</evidence>
<dbReference type="PANTHER" id="PTHR37838:SF1">
    <property type="entry name" value="NA(+)-TRANSLOCATING NADH-QUINONE REDUCTASE SUBUNIT C"/>
    <property type="match status" value="1"/>
</dbReference>
<comment type="function">
    <text evidence="16">NQR complex catalyzes the reduction of ubiquinone-1 to ubiquinol by two successive reactions, coupled with the transport of Na(+) ions from the cytoplasm to the periplasm. NqrA to NqrE are probably involved in the second step, the conversion of ubisemiquinone to ubiquinol.</text>
</comment>
<dbReference type="Pfam" id="PF04205">
    <property type="entry name" value="FMN_bind"/>
    <property type="match status" value="1"/>
</dbReference>
<dbReference type="PIRSF" id="PIRSF009437">
    <property type="entry name" value="NQR-1_subunit_C"/>
    <property type="match status" value="1"/>
</dbReference>
<dbReference type="InterPro" id="IPR007329">
    <property type="entry name" value="FMN-bd"/>
</dbReference>
<keyword evidence="2 16" id="KW-1003">Cell membrane</keyword>
<evidence type="ECO:0000256" key="12">
    <source>
        <dbReference type="ARBA" id="ARBA00023065"/>
    </source>
</evidence>
<evidence type="ECO:0000256" key="1">
    <source>
        <dbReference type="ARBA" id="ARBA00022448"/>
    </source>
</evidence>
<feature type="modified residue" description="FMN phosphoryl threonine" evidence="16">
    <location>
        <position position="207"/>
    </location>
</feature>
<reference evidence="19" key="2">
    <citation type="submission" date="2021-04" db="EMBL/GenBank/DDBJ databases">
        <authorList>
            <person name="Gilroy R."/>
        </authorList>
    </citation>
    <scope>NUCLEOTIDE SEQUENCE</scope>
    <source>
        <strain evidence="19">ChiHjej12B11-16260</strain>
    </source>
</reference>
<evidence type="ECO:0000256" key="17">
    <source>
        <dbReference type="PIRNR" id="PIRNR009437"/>
    </source>
</evidence>
<comment type="subcellular location">
    <subcellularLocation>
        <location evidence="16">Cell membrane</location>
        <topology evidence="16">Single-pass membrane protein</topology>
    </subcellularLocation>
</comment>
<dbReference type="EMBL" id="DXFB01000132">
    <property type="protein sequence ID" value="HIX45551.1"/>
    <property type="molecule type" value="Genomic_DNA"/>
</dbReference>
<evidence type="ECO:0000256" key="6">
    <source>
        <dbReference type="ARBA" id="ARBA00022643"/>
    </source>
</evidence>
<organism evidence="19 20">
    <name type="scientific">Candidatus Barnesiella excrementipullorum</name>
    <dbReference type="NCBI Taxonomy" id="2838479"/>
    <lineage>
        <taxon>Bacteria</taxon>
        <taxon>Pseudomonadati</taxon>
        <taxon>Bacteroidota</taxon>
        <taxon>Bacteroidia</taxon>
        <taxon>Bacteroidales</taxon>
        <taxon>Barnesiellaceae</taxon>
        <taxon>Barnesiella</taxon>
    </lineage>
</organism>
<dbReference type="Proteomes" id="UP000824246">
    <property type="component" value="Unassembled WGS sequence"/>
</dbReference>
<gene>
    <name evidence="16 19" type="primary">nqrC</name>
    <name evidence="19" type="ORF">H9982_04960</name>
</gene>
<keyword evidence="8 16" id="KW-1278">Translocase</keyword>
<keyword evidence="1 16" id="KW-0813">Transport</keyword>
<proteinExistence type="inferred from homology"/>
<keyword evidence="14 16" id="KW-0472">Membrane</keyword>
<evidence type="ECO:0000256" key="8">
    <source>
        <dbReference type="ARBA" id="ARBA00022967"/>
    </source>
</evidence>
<evidence type="ECO:0000256" key="5">
    <source>
        <dbReference type="ARBA" id="ARBA00022630"/>
    </source>
</evidence>
<keyword evidence="11 16" id="KW-0915">Sodium</keyword>
<dbReference type="GO" id="GO:0006814">
    <property type="term" value="P:sodium ion transport"/>
    <property type="evidence" value="ECO:0007669"/>
    <property type="project" value="UniProtKB-UniRule"/>
</dbReference>
<keyword evidence="13 16" id="KW-0830">Ubiquinone</keyword>
<evidence type="ECO:0000256" key="9">
    <source>
        <dbReference type="ARBA" id="ARBA00022989"/>
    </source>
</evidence>
<dbReference type="InterPro" id="IPR010204">
    <property type="entry name" value="NqrC"/>
</dbReference>
<comment type="caution">
    <text evidence="16">Lacks conserved residue(s) required for the propagation of feature annotation.</text>
</comment>